<evidence type="ECO:0000256" key="5">
    <source>
        <dbReference type="ARBA" id="ARBA00023242"/>
    </source>
</evidence>
<evidence type="ECO:0000256" key="6">
    <source>
        <dbReference type="ARBA" id="ARBA00025784"/>
    </source>
</evidence>
<dbReference type="GO" id="GO:0005634">
    <property type="term" value="C:nucleus"/>
    <property type="evidence" value="ECO:0007669"/>
    <property type="project" value="UniProtKB-SubCell"/>
</dbReference>
<evidence type="ECO:0000256" key="4">
    <source>
        <dbReference type="ARBA" id="ARBA00023163"/>
    </source>
</evidence>
<feature type="region of interest" description="Disordered" evidence="7">
    <location>
        <begin position="1"/>
        <end position="21"/>
    </location>
</feature>
<dbReference type="RefSeq" id="XP_020827435.1">
    <property type="nucleotide sequence ID" value="XM_020971776.1"/>
</dbReference>
<dbReference type="InterPro" id="IPR006627">
    <property type="entry name" value="TDU_repeat"/>
</dbReference>
<dbReference type="GO" id="GO:0006355">
    <property type="term" value="P:regulation of DNA-templated transcription"/>
    <property type="evidence" value="ECO:0007669"/>
    <property type="project" value="InterPro"/>
</dbReference>
<evidence type="ECO:0000313" key="9">
    <source>
        <dbReference type="RefSeq" id="XP_020827435.1"/>
    </source>
</evidence>
<evidence type="ECO:0000256" key="1">
    <source>
        <dbReference type="ARBA" id="ARBA00002229"/>
    </source>
</evidence>
<dbReference type="PANTHER" id="PTHR15950:SF20">
    <property type="entry name" value="TRANSCRIPTION COFACTOR VESTIGIAL-LIKE PROTEIN 1"/>
    <property type="match status" value="1"/>
</dbReference>
<keyword evidence="3" id="KW-0805">Transcription regulation</keyword>
<sequence length="239" mass="25850">MSAKMDEMKKSSLRLTRDKQQPIKTEWSSQYVLFTYFHGDINSVVDEHFSRALSNTKKPKELSTQDRSEAASPTSDNQLHPGQWSFNSHCSKPHQELSPVNNGLANCALNVSVAQDSSPLMVASPSPQLGELWHLSSSVASPSPAEPGYPPSFPSFHLMPGTERERKYGSLLNLLQQDGCLVDPTPPARKQARHSPLGTGAPNMHPTGSPSPDGDIETNAVSPPKSDSPGCPGEVKGLK</sequence>
<feature type="compositionally biased region" description="Basic and acidic residues" evidence="7">
    <location>
        <begin position="58"/>
        <end position="69"/>
    </location>
</feature>
<name>A0A6P5IZB3_PHACI</name>
<feature type="region of interest" description="Disordered" evidence="7">
    <location>
        <begin position="180"/>
        <end position="239"/>
    </location>
</feature>
<evidence type="ECO:0000313" key="8">
    <source>
        <dbReference type="Proteomes" id="UP000515140"/>
    </source>
</evidence>
<dbReference type="Pfam" id="PF07545">
    <property type="entry name" value="Vg_Tdu"/>
    <property type="match status" value="1"/>
</dbReference>
<protein>
    <submittedName>
        <fullName evidence="9">Transcription cofactor vestigial-like protein 1 isoform X2</fullName>
    </submittedName>
</protein>
<dbReference type="CTD" id="51442"/>
<feature type="region of interest" description="Disordered" evidence="7">
    <location>
        <begin position="55"/>
        <end position="97"/>
    </location>
</feature>
<evidence type="ECO:0000256" key="7">
    <source>
        <dbReference type="SAM" id="MobiDB-lite"/>
    </source>
</evidence>
<gene>
    <name evidence="9" type="primary">VGLL1</name>
</gene>
<proteinExistence type="inferred from homology"/>
<evidence type="ECO:0000256" key="2">
    <source>
        <dbReference type="ARBA" id="ARBA00004123"/>
    </source>
</evidence>
<dbReference type="AlphaFoldDB" id="A0A6P5IZB3"/>
<dbReference type="GeneID" id="110197728"/>
<accession>A0A6P5IZB3</accession>
<dbReference type="PANTHER" id="PTHR15950">
    <property type="entry name" value="TRANSCRIPTION COFACTOR VESTIGIAL-LIKE PROTEIN"/>
    <property type="match status" value="1"/>
</dbReference>
<comment type="subcellular location">
    <subcellularLocation>
        <location evidence="2">Nucleus</location>
    </subcellularLocation>
</comment>
<keyword evidence="8" id="KW-1185">Reference proteome</keyword>
<evidence type="ECO:0000256" key="3">
    <source>
        <dbReference type="ARBA" id="ARBA00023015"/>
    </source>
</evidence>
<dbReference type="InterPro" id="IPR011520">
    <property type="entry name" value="Vg_fam"/>
</dbReference>
<keyword evidence="4" id="KW-0804">Transcription</keyword>
<dbReference type="SMART" id="SM00711">
    <property type="entry name" value="TDU"/>
    <property type="match status" value="1"/>
</dbReference>
<comment type="similarity">
    <text evidence="6">Belongs to the vestigial family.</text>
</comment>
<organism evidence="8 9">
    <name type="scientific">Phascolarctos cinereus</name>
    <name type="common">Koala</name>
    <dbReference type="NCBI Taxonomy" id="38626"/>
    <lineage>
        <taxon>Eukaryota</taxon>
        <taxon>Metazoa</taxon>
        <taxon>Chordata</taxon>
        <taxon>Craniata</taxon>
        <taxon>Vertebrata</taxon>
        <taxon>Euteleostomi</taxon>
        <taxon>Mammalia</taxon>
        <taxon>Metatheria</taxon>
        <taxon>Diprotodontia</taxon>
        <taxon>Phascolarctidae</taxon>
        <taxon>Phascolarctos</taxon>
    </lineage>
</organism>
<comment type="function">
    <text evidence="1">May act as a specific coactivator for the mammalian TEFs.</text>
</comment>
<reference evidence="9" key="1">
    <citation type="submission" date="2025-08" db="UniProtKB">
        <authorList>
            <consortium name="RefSeq"/>
        </authorList>
    </citation>
    <scope>IDENTIFICATION</scope>
    <source>
        <tissue evidence="9">Spleen</tissue>
    </source>
</reference>
<keyword evidence="5" id="KW-0539">Nucleus</keyword>
<feature type="compositionally biased region" description="Polar residues" evidence="7">
    <location>
        <begin position="71"/>
        <end position="90"/>
    </location>
</feature>
<dbReference type="Proteomes" id="UP000515140">
    <property type="component" value="Unplaced"/>
</dbReference>